<keyword evidence="3" id="KW-0732">Signal</keyword>
<name>A0A844FYJ0_9BACT</name>
<organism evidence="5 6">
    <name type="scientific">Victivallis lenta</name>
    <dbReference type="NCBI Taxonomy" id="2606640"/>
    <lineage>
        <taxon>Bacteria</taxon>
        <taxon>Pseudomonadati</taxon>
        <taxon>Lentisphaerota</taxon>
        <taxon>Lentisphaeria</taxon>
        <taxon>Victivallales</taxon>
        <taxon>Victivallaceae</taxon>
        <taxon>Victivallis</taxon>
    </lineage>
</organism>
<dbReference type="EMBL" id="VUNS01000002">
    <property type="protein sequence ID" value="MST96166.1"/>
    <property type="molecule type" value="Genomic_DNA"/>
</dbReference>
<evidence type="ECO:0000256" key="2">
    <source>
        <dbReference type="SAM" id="Phobius"/>
    </source>
</evidence>
<keyword evidence="2" id="KW-0472">Membrane</keyword>
<dbReference type="RefSeq" id="WP_106054724.1">
    <property type="nucleotide sequence ID" value="NZ_VUNS01000002.1"/>
</dbReference>
<feature type="compositionally biased region" description="Acidic residues" evidence="1">
    <location>
        <begin position="209"/>
        <end position="238"/>
    </location>
</feature>
<feature type="compositionally biased region" description="Basic and acidic residues" evidence="1">
    <location>
        <begin position="239"/>
        <end position="248"/>
    </location>
</feature>
<dbReference type="Proteomes" id="UP000435649">
    <property type="component" value="Unassembled WGS sequence"/>
</dbReference>
<evidence type="ECO:0000259" key="4">
    <source>
        <dbReference type="Pfam" id="PF04536"/>
    </source>
</evidence>
<accession>A0A844FYJ0</accession>
<reference evidence="5 6" key="1">
    <citation type="submission" date="2019-08" db="EMBL/GenBank/DDBJ databases">
        <title>In-depth cultivation of the pig gut microbiome towards novel bacterial diversity and tailored functional studies.</title>
        <authorList>
            <person name="Wylensek D."/>
            <person name="Hitch T.C.A."/>
            <person name="Clavel T."/>
        </authorList>
    </citation>
    <scope>NUCLEOTIDE SEQUENCE [LARGE SCALE GENOMIC DNA]</scope>
    <source>
        <strain evidence="5 6">BBE-744-WT-12</strain>
    </source>
</reference>
<feature type="domain" description="TPM" evidence="4">
    <location>
        <begin position="35"/>
        <end position="154"/>
    </location>
</feature>
<dbReference type="AlphaFoldDB" id="A0A844FYJ0"/>
<keyword evidence="2" id="KW-0812">Transmembrane</keyword>
<dbReference type="Gene3D" id="3.10.310.50">
    <property type="match status" value="1"/>
</dbReference>
<feature type="chain" id="PRO_5032560661" evidence="3">
    <location>
        <begin position="26"/>
        <end position="257"/>
    </location>
</feature>
<dbReference type="Pfam" id="PF04536">
    <property type="entry name" value="TPM_phosphatase"/>
    <property type="match status" value="1"/>
</dbReference>
<sequence>MSKFTRCFRICAVLLLLGAVFPAPGLEIPPLSGKIVDQAQVLQEQAPAIAAALEKLEAEKSCRTMIMTVGSLEGMPIETLGAAVMDRWTGEKPEADRGLLLLIAVKDRRIRVEVGPGLTDEWNDAAMERFLRTVQPGFREKKYGEAILAGLPVLAAAPEQAARKPAAPESSAQNRFPTGMIVIVAAVLAIFIYGAVRKKQIPAAKQENAEETPDTENDAEKEQDEDDDGDGEDDDEEKQDGAGRDSRGGGHGMTGSW</sequence>
<keyword evidence="2" id="KW-1133">Transmembrane helix</keyword>
<keyword evidence="6" id="KW-1185">Reference proteome</keyword>
<dbReference type="InterPro" id="IPR007621">
    <property type="entry name" value="TPM_dom"/>
</dbReference>
<evidence type="ECO:0000256" key="3">
    <source>
        <dbReference type="SAM" id="SignalP"/>
    </source>
</evidence>
<evidence type="ECO:0000313" key="5">
    <source>
        <dbReference type="EMBL" id="MST96166.1"/>
    </source>
</evidence>
<evidence type="ECO:0000256" key="1">
    <source>
        <dbReference type="SAM" id="MobiDB-lite"/>
    </source>
</evidence>
<protein>
    <submittedName>
        <fullName evidence="5">TPM domain-containing protein</fullName>
    </submittedName>
</protein>
<feature type="signal peptide" evidence="3">
    <location>
        <begin position="1"/>
        <end position="25"/>
    </location>
</feature>
<dbReference type="PANTHER" id="PTHR30373:SF2">
    <property type="entry name" value="UPF0603 PROTEIN YGCG"/>
    <property type="match status" value="1"/>
</dbReference>
<feature type="region of interest" description="Disordered" evidence="1">
    <location>
        <begin position="202"/>
        <end position="257"/>
    </location>
</feature>
<comment type="caution">
    <text evidence="5">The sequence shown here is derived from an EMBL/GenBank/DDBJ whole genome shotgun (WGS) entry which is preliminary data.</text>
</comment>
<evidence type="ECO:0000313" key="6">
    <source>
        <dbReference type="Proteomes" id="UP000435649"/>
    </source>
</evidence>
<proteinExistence type="predicted"/>
<dbReference type="PANTHER" id="PTHR30373">
    <property type="entry name" value="UPF0603 PROTEIN YGCG"/>
    <property type="match status" value="1"/>
</dbReference>
<feature type="transmembrane region" description="Helical" evidence="2">
    <location>
        <begin position="176"/>
        <end position="196"/>
    </location>
</feature>
<gene>
    <name evidence="5" type="ORF">FYJ85_03790</name>
</gene>